<keyword evidence="3" id="KW-1185">Reference proteome</keyword>
<dbReference type="VEuPathDB" id="FungiDB:jhhlp_001894"/>
<organism evidence="2 3">
    <name type="scientific">Lomentospora prolificans</name>
    <dbReference type="NCBI Taxonomy" id="41688"/>
    <lineage>
        <taxon>Eukaryota</taxon>
        <taxon>Fungi</taxon>
        <taxon>Dikarya</taxon>
        <taxon>Ascomycota</taxon>
        <taxon>Pezizomycotina</taxon>
        <taxon>Sordariomycetes</taxon>
        <taxon>Hypocreomycetidae</taxon>
        <taxon>Microascales</taxon>
        <taxon>Microascaceae</taxon>
        <taxon>Lomentospora</taxon>
    </lineage>
</organism>
<feature type="region of interest" description="Disordered" evidence="1">
    <location>
        <begin position="37"/>
        <end position="63"/>
    </location>
</feature>
<accession>A0A2N3NCG2</accession>
<dbReference type="AlphaFoldDB" id="A0A2N3NCG2"/>
<proteinExistence type="predicted"/>
<dbReference type="Proteomes" id="UP000233524">
    <property type="component" value="Unassembled WGS sequence"/>
</dbReference>
<sequence>MFSRFKDRYGYGSSSSTGRRIEVDETQLAKLGLIDKSAVKPAKPRPRPDYDLDTPTYPEKSES</sequence>
<reference evidence="2 3" key="1">
    <citation type="journal article" date="2017" name="G3 (Bethesda)">
        <title>First Draft Genome Sequence of the Pathogenic Fungus Lomentospora prolificans (Formerly Scedosporium prolificans).</title>
        <authorList>
            <person name="Luo R."/>
            <person name="Zimin A."/>
            <person name="Workman R."/>
            <person name="Fan Y."/>
            <person name="Pertea G."/>
            <person name="Grossman N."/>
            <person name="Wear M.P."/>
            <person name="Jia B."/>
            <person name="Miller H."/>
            <person name="Casadevall A."/>
            <person name="Timp W."/>
            <person name="Zhang S.X."/>
            <person name="Salzberg S.L."/>
        </authorList>
    </citation>
    <scope>NUCLEOTIDE SEQUENCE [LARGE SCALE GENOMIC DNA]</scope>
    <source>
        <strain evidence="2 3">JHH-5317</strain>
    </source>
</reference>
<dbReference type="InParanoid" id="A0A2N3NCG2"/>
<evidence type="ECO:0000256" key="1">
    <source>
        <dbReference type="SAM" id="MobiDB-lite"/>
    </source>
</evidence>
<dbReference type="EMBL" id="NLAX01000008">
    <property type="protein sequence ID" value="PKS10144.1"/>
    <property type="molecule type" value="Genomic_DNA"/>
</dbReference>
<evidence type="ECO:0000313" key="2">
    <source>
        <dbReference type="EMBL" id="PKS10144.1"/>
    </source>
</evidence>
<evidence type="ECO:0000313" key="3">
    <source>
        <dbReference type="Proteomes" id="UP000233524"/>
    </source>
</evidence>
<feature type="region of interest" description="Disordered" evidence="1">
    <location>
        <begin position="1"/>
        <end position="23"/>
    </location>
</feature>
<protein>
    <submittedName>
        <fullName evidence="2">Uncharacterized protein</fullName>
    </submittedName>
</protein>
<name>A0A2N3NCG2_9PEZI</name>
<gene>
    <name evidence="2" type="ORF">jhhlp_001894</name>
</gene>
<comment type="caution">
    <text evidence="2">The sequence shown here is derived from an EMBL/GenBank/DDBJ whole genome shotgun (WGS) entry which is preliminary data.</text>
</comment>